<dbReference type="Gene3D" id="3.40.50.2300">
    <property type="match status" value="1"/>
</dbReference>
<reference evidence="8" key="1">
    <citation type="submission" date="2022-01" db="EMBL/GenBank/DDBJ databases">
        <authorList>
            <person name="Jo J.-H."/>
            <person name="Im W.-T."/>
        </authorList>
    </citation>
    <scope>NUCLEOTIDE SEQUENCE</scope>
    <source>
        <strain evidence="8">NA20</strain>
    </source>
</reference>
<dbReference type="InterPro" id="IPR016032">
    <property type="entry name" value="Sig_transdc_resp-reg_C-effctor"/>
</dbReference>
<dbReference type="CDD" id="cd06170">
    <property type="entry name" value="LuxR_C_like"/>
    <property type="match status" value="1"/>
</dbReference>
<dbReference type="CDD" id="cd17535">
    <property type="entry name" value="REC_NarL-like"/>
    <property type="match status" value="1"/>
</dbReference>
<feature type="domain" description="HTH luxR-type" evidence="6">
    <location>
        <begin position="144"/>
        <end position="210"/>
    </location>
</feature>
<feature type="domain" description="Response regulatory" evidence="7">
    <location>
        <begin position="4"/>
        <end position="120"/>
    </location>
</feature>
<dbReference type="PROSITE" id="PS50110">
    <property type="entry name" value="RESPONSE_REGULATORY"/>
    <property type="match status" value="1"/>
</dbReference>
<sequence>MDIRVTVFEDNPIMLDAYKAVLNGTEGFHCAGAYKDCNDWKYVIERTTPDVVLMDIGLPGLDGIDATKLIHEQFPDLRLLIQTVFDEDEKIFAALCAGAHGYVLKKTSPAQLLDAITEVYRGGSSFSPAIAAKVVQLFRQFAPPVIPVAYELTAREKQILQLMTEGKSLPVIAKEIFLGYETVRSYVKTIYQKLHVASATEAVGKAIRERLV</sequence>
<dbReference type="InterPro" id="IPR001789">
    <property type="entry name" value="Sig_transdc_resp-reg_receiver"/>
</dbReference>
<feature type="modified residue" description="4-aspartylphosphate" evidence="5">
    <location>
        <position position="55"/>
    </location>
</feature>
<dbReference type="PANTHER" id="PTHR43214:SF24">
    <property type="entry name" value="TRANSCRIPTIONAL REGULATORY PROTEIN NARL-RELATED"/>
    <property type="match status" value="1"/>
</dbReference>
<dbReference type="InterPro" id="IPR058245">
    <property type="entry name" value="NreC/VraR/RcsB-like_REC"/>
</dbReference>
<keyword evidence="1 5" id="KW-0597">Phosphoprotein</keyword>
<dbReference type="Proteomes" id="UP001165367">
    <property type="component" value="Unassembled WGS sequence"/>
</dbReference>
<keyword evidence="4" id="KW-0804">Transcription</keyword>
<evidence type="ECO:0000259" key="7">
    <source>
        <dbReference type="PROSITE" id="PS50110"/>
    </source>
</evidence>
<dbReference type="Pfam" id="PF00196">
    <property type="entry name" value="GerE"/>
    <property type="match status" value="1"/>
</dbReference>
<evidence type="ECO:0000256" key="2">
    <source>
        <dbReference type="ARBA" id="ARBA00023015"/>
    </source>
</evidence>
<gene>
    <name evidence="8" type="ORF">LZZ85_12190</name>
</gene>
<evidence type="ECO:0000256" key="3">
    <source>
        <dbReference type="ARBA" id="ARBA00023125"/>
    </source>
</evidence>
<dbReference type="InterPro" id="IPR011006">
    <property type="entry name" value="CheY-like_superfamily"/>
</dbReference>
<dbReference type="SUPFAM" id="SSF52172">
    <property type="entry name" value="CheY-like"/>
    <property type="match status" value="1"/>
</dbReference>
<accession>A0ABS9KRU7</accession>
<dbReference type="InterPro" id="IPR039420">
    <property type="entry name" value="WalR-like"/>
</dbReference>
<dbReference type="Pfam" id="PF00072">
    <property type="entry name" value="Response_reg"/>
    <property type="match status" value="1"/>
</dbReference>
<organism evidence="8 9">
    <name type="scientific">Terrimonas ginsenosidimutans</name>
    <dbReference type="NCBI Taxonomy" id="2908004"/>
    <lineage>
        <taxon>Bacteria</taxon>
        <taxon>Pseudomonadati</taxon>
        <taxon>Bacteroidota</taxon>
        <taxon>Chitinophagia</taxon>
        <taxon>Chitinophagales</taxon>
        <taxon>Chitinophagaceae</taxon>
        <taxon>Terrimonas</taxon>
    </lineage>
</organism>
<dbReference type="SMART" id="SM00448">
    <property type="entry name" value="REC"/>
    <property type="match status" value="1"/>
</dbReference>
<dbReference type="PANTHER" id="PTHR43214">
    <property type="entry name" value="TWO-COMPONENT RESPONSE REGULATOR"/>
    <property type="match status" value="1"/>
</dbReference>
<evidence type="ECO:0000256" key="1">
    <source>
        <dbReference type="ARBA" id="ARBA00022553"/>
    </source>
</evidence>
<dbReference type="PRINTS" id="PR00038">
    <property type="entry name" value="HTHLUXR"/>
</dbReference>
<keyword evidence="2" id="KW-0805">Transcription regulation</keyword>
<name>A0ABS9KRU7_9BACT</name>
<comment type="caution">
    <text evidence="8">The sequence shown here is derived from an EMBL/GenBank/DDBJ whole genome shotgun (WGS) entry which is preliminary data.</text>
</comment>
<evidence type="ECO:0000256" key="5">
    <source>
        <dbReference type="PROSITE-ProRule" id="PRU00169"/>
    </source>
</evidence>
<dbReference type="InterPro" id="IPR000792">
    <property type="entry name" value="Tscrpt_reg_LuxR_C"/>
</dbReference>
<dbReference type="SUPFAM" id="SSF46894">
    <property type="entry name" value="C-terminal effector domain of the bipartite response regulators"/>
    <property type="match status" value="1"/>
</dbReference>
<keyword evidence="9" id="KW-1185">Reference proteome</keyword>
<evidence type="ECO:0000313" key="8">
    <source>
        <dbReference type="EMBL" id="MCG2615049.1"/>
    </source>
</evidence>
<protein>
    <submittedName>
        <fullName evidence="8">Response regulator transcription factor</fullName>
    </submittedName>
</protein>
<dbReference type="PROSITE" id="PS50043">
    <property type="entry name" value="HTH_LUXR_2"/>
    <property type="match status" value="1"/>
</dbReference>
<evidence type="ECO:0000256" key="4">
    <source>
        <dbReference type="ARBA" id="ARBA00023163"/>
    </source>
</evidence>
<proteinExistence type="predicted"/>
<dbReference type="RefSeq" id="WP_237872036.1">
    <property type="nucleotide sequence ID" value="NZ_JAKLTR010000007.1"/>
</dbReference>
<dbReference type="SMART" id="SM00421">
    <property type="entry name" value="HTH_LUXR"/>
    <property type="match status" value="1"/>
</dbReference>
<dbReference type="EMBL" id="JAKLTR010000007">
    <property type="protein sequence ID" value="MCG2615049.1"/>
    <property type="molecule type" value="Genomic_DNA"/>
</dbReference>
<evidence type="ECO:0000259" key="6">
    <source>
        <dbReference type="PROSITE" id="PS50043"/>
    </source>
</evidence>
<keyword evidence="3" id="KW-0238">DNA-binding</keyword>
<evidence type="ECO:0000313" key="9">
    <source>
        <dbReference type="Proteomes" id="UP001165367"/>
    </source>
</evidence>